<dbReference type="EMBL" id="JACETU010000004">
    <property type="protein sequence ID" value="KAF7430580.1"/>
    <property type="molecule type" value="Genomic_DNA"/>
</dbReference>
<dbReference type="RefSeq" id="XP_036631858.1">
    <property type="nucleotide sequence ID" value="XM_036775839.1"/>
</dbReference>
<evidence type="ECO:0000313" key="2">
    <source>
        <dbReference type="Proteomes" id="UP000623687"/>
    </source>
</evidence>
<dbReference type="VEuPathDB" id="FungiDB:PC9H_006288"/>
<dbReference type="AlphaFoldDB" id="A0A8H6ZVZ5"/>
<dbReference type="Proteomes" id="UP000623687">
    <property type="component" value="Unassembled WGS sequence"/>
</dbReference>
<reference evidence="1" key="1">
    <citation type="submission" date="2019-07" db="EMBL/GenBank/DDBJ databases">
        <authorList>
            <person name="Palmer J.M."/>
        </authorList>
    </citation>
    <scope>NUCLEOTIDE SEQUENCE</scope>
    <source>
        <strain evidence="1">PC9</strain>
    </source>
</reference>
<keyword evidence="2" id="KW-1185">Reference proteome</keyword>
<proteinExistence type="predicted"/>
<comment type="caution">
    <text evidence="1">The sequence shown here is derived from an EMBL/GenBank/DDBJ whole genome shotgun (WGS) entry which is preliminary data.</text>
</comment>
<protein>
    <submittedName>
        <fullName evidence="1">Uncharacterized protein</fullName>
    </submittedName>
</protein>
<sequence>MHQVDHIPLWSDHRTVSAQMLITLTVTALPVDLVPSRKSFSALYITLYGGERRWLESGFTVGDLGE</sequence>
<dbReference type="GeneID" id="59376106"/>
<organism evidence="1 2">
    <name type="scientific">Pleurotus ostreatus</name>
    <name type="common">Oyster mushroom</name>
    <name type="synonym">White-rot fungus</name>
    <dbReference type="NCBI Taxonomy" id="5322"/>
    <lineage>
        <taxon>Eukaryota</taxon>
        <taxon>Fungi</taxon>
        <taxon>Dikarya</taxon>
        <taxon>Basidiomycota</taxon>
        <taxon>Agaricomycotina</taxon>
        <taxon>Agaricomycetes</taxon>
        <taxon>Agaricomycetidae</taxon>
        <taxon>Agaricales</taxon>
        <taxon>Pleurotineae</taxon>
        <taxon>Pleurotaceae</taxon>
        <taxon>Pleurotus</taxon>
    </lineage>
</organism>
<gene>
    <name evidence="1" type="ORF">PC9H_006288</name>
</gene>
<accession>A0A8H6ZVZ5</accession>
<name>A0A8H6ZVZ5_PLEOS</name>
<evidence type="ECO:0000313" key="1">
    <source>
        <dbReference type="EMBL" id="KAF7430580.1"/>
    </source>
</evidence>